<reference evidence="3 5" key="3">
    <citation type="journal article" date="2020" name="Int. J. Syst. Evol. Microbiol.">
        <title>Novel acetic acid bacteria from cider fermentations: Acetobacter conturbans sp. nov. and Acetobacter fallax sp. nov.</title>
        <authorList>
            <person name="Sombolestani A.S."/>
            <person name="Cleenwerck I."/>
            <person name="Cnockaert M."/>
            <person name="Borremans W."/>
            <person name="Wieme A.D."/>
            <person name="De Vuyst L."/>
            <person name="Vandamme P."/>
        </authorList>
    </citation>
    <scope>NUCLEOTIDE SEQUENCE [LARGE SCALE GENOMIC DNA]</scope>
    <source>
        <strain evidence="3 5">LMG 23848</strain>
    </source>
</reference>
<reference evidence="2" key="2">
    <citation type="submission" date="2014-09" db="EMBL/GenBank/DDBJ databases">
        <authorList>
            <person name="Magalhaes I.L.F."/>
            <person name="Oliveira U."/>
            <person name="Santos F.R."/>
            <person name="Vidigal T.H.D.A."/>
            <person name="Brescovit A.D."/>
            <person name="Santos A.J."/>
        </authorList>
    </citation>
    <scope>NUCLEOTIDE SEQUENCE</scope>
    <source>
        <strain evidence="2">LMG 23848T</strain>
    </source>
</reference>
<dbReference type="PATRIC" id="fig|431306.5.peg.30"/>
<name>A0A0U5F5L8_9PROT</name>
<feature type="region of interest" description="Disordered" evidence="1">
    <location>
        <begin position="267"/>
        <end position="316"/>
    </location>
</feature>
<evidence type="ECO:0000313" key="5">
    <source>
        <dbReference type="Proteomes" id="UP000657200"/>
    </source>
</evidence>
<evidence type="ECO:0000313" key="3">
    <source>
        <dbReference type="EMBL" id="NHO39835.1"/>
    </source>
</evidence>
<evidence type="ECO:0000313" key="4">
    <source>
        <dbReference type="Proteomes" id="UP000068250"/>
    </source>
</evidence>
<evidence type="ECO:0000313" key="2">
    <source>
        <dbReference type="EMBL" id="CEF53222.1"/>
    </source>
</evidence>
<sequence>MPTACTARRGLPGPCRPAAHHRPSTRLRQKEQNSMNKILAHDRMGSVRMTDEDGRLYVAATPISKATVNTYYGREIPGADALGLVPDRLYRLLRDPAELARAAPTFNALPVLAEHAHVTAQAPRAELVVGTTGTDATFASPYLTNSLAIWNAGAIHNIRSGAQRELSCAYRYTPVMEAGEFEGQPYDGRMTNIRGNHVALVPSGRAGPDVLVADAKPKDISMVEEHAAPTAGQIFARLGTAFASGALAMTASMAELEAWLKRNGAMQAPATPAPKAASGHATQDRPTEPGAGSNATPSAEGASASTQPPATAQDSAVQSAVAAALAAERLRNQHAQEARSLVRPLVGDVLGMDSATDILRYALAEQGVQTDGVNEPGLKALVLSCLGSAASSAVAGGPVGAADHAAPVATRFGVHAPRKL</sequence>
<feature type="compositionally biased region" description="Polar residues" evidence="1">
    <location>
        <begin position="293"/>
        <end position="309"/>
    </location>
</feature>
<feature type="compositionally biased region" description="Basic residues" evidence="1">
    <location>
        <begin position="18"/>
        <end position="27"/>
    </location>
</feature>
<keyword evidence="5" id="KW-1185">Reference proteome</keyword>
<dbReference type="Proteomes" id="UP000068250">
    <property type="component" value="Chromosome I"/>
</dbReference>
<accession>A0A0U5F5L8</accession>
<dbReference type="EMBL" id="LN609302">
    <property type="protein sequence ID" value="CEF53222.1"/>
    <property type="molecule type" value="Genomic_DNA"/>
</dbReference>
<dbReference type="AlphaFoldDB" id="A0A0U5F5L8"/>
<evidence type="ECO:0000256" key="1">
    <source>
        <dbReference type="SAM" id="MobiDB-lite"/>
    </source>
</evidence>
<dbReference type="OrthoDB" id="7549700at2"/>
<dbReference type="STRING" id="431306.AGA_94"/>
<feature type="region of interest" description="Disordered" evidence="1">
    <location>
        <begin position="1"/>
        <end position="32"/>
    </location>
</feature>
<proteinExistence type="predicted"/>
<gene>
    <name evidence="2" type="ORF">AGA_94</name>
    <name evidence="3" type="ORF">GOB80_09115</name>
</gene>
<organism evidence="2 4">
    <name type="scientific">Acetobacter ghanensis</name>
    <dbReference type="NCBI Taxonomy" id="431306"/>
    <lineage>
        <taxon>Bacteria</taxon>
        <taxon>Pseudomonadati</taxon>
        <taxon>Pseudomonadota</taxon>
        <taxon>Alphaproteobacteria</taxon>
        <taxon>Acetobacterales</taxon>
        <taxon>Acetobacteraceae</taxon>
        <taxon>Acetobacter</taxon>
    </lineage>
</organism>
<reference evidence="4" key="1">
    <citation type="submission" date="2014-09" db="EMBL/GenBank/DDBJ databases">
        <authorList>
            <person name="Illeghems K.G."/>
        </authorList>
    </citation>
    <scope>NUCLEOTIDE SEQUENCE [LARGE SCALE GENOMIC DNA]</scope>
    <source>
        <strain evidence="4">LMG 23848T</strain>
    </source>
</reference>
<dbReference type="Pfam" id="PF09979">
    <property type="entry name" value="DUF2213"/>
    <property type="match status" value="1"/>
</dbReference>
<dbReference type="InterPro" id="IPR016913">
    <property type="entry name" value="UCP029215"/>
</dbReference>
<protein>
    <submittedName>
        <fullName evidence="2">Burkholderia phage Bcep781 gp14</fullName>
    </submittedName>
    <submittedName>
        <fullName evidence="3">DUF2213 domain-containing protein</fullName>
    </submittedName>
</protein>
<dbReference type="EMBL" id="WOTE01000004">
    <property type="protein sequence ID" value="NHO39835.1"/>
    <property type="molecule type" value="Genomic_DNA"/>
</dbReference>
<dbReference type="Proteomes" id="UP000657200">
    <property type="component" value="Unassembled WGS sequence"/>
</dbReference>